<feature type="domain" description="Helicase C-terminal" evidence="5">
    <location>
        <begin position="749"/>
        <end position="898"/>
    </location>
</feature>
<keyword evidence="2" id="KW-0863">Zinc-finger</keyword>
<evidence type="ECO:0008006" key="8">
    <source>
        <dbReference type="Google" id="ProtNLM"/>
    </source>
</evidence>
<evidence type="ECO:0000256" key="2">
    <source>
        <dbReference type="PROSITE-ProRule" id="PRU00325"/>
    </source>
</evidence>
<feature type="domain" description="SWIM-type" evidence="3">
    <location>
        <begin position="56"/>
        <end position="91"/>
    </location>
</feature>
<dbReference type="GO" id="GO:0008270">
    <property type="term" value="F:zinc ion binding"/>
    <property type="evidence" value="ECO:0007669"/>
    <property type="project" value="UniProtKB-KW"/>
</dbReference>
<evidence type="ECO:0000313" key="6">
    <source>
        <dbReference type="EMBL" id="BDU50261.1"/>
    </source>
</evidence>
<dbReference type="GO" id="GO:0016787">
    <property type="term" value="F:hydrolase activity"/>
    <property type="evidence" value="ECO:0007669"/>
    <property type="project" value="UniProtKB-KW"/>
</dbReference>
<gene>
    <name evidence="6" type="ORF">HLVA_08300</name>
</gene>
<keyword evidence="2" id="KW-0479">Metal-binding</keyword>
<dbReference type="PROSITE" id="PS51192">
    <property type="entry name" value="HELICASE_ATP_BIND_1"/>
    <property type="match status" value="1"/>
</dbReference>
<dbReference type="PROSITE" id="PS50966">
    <property type="entry name" value="ZF_SWIM"/>
    <property type="match status" value="1"/>
</dbReference>
<dbReference type="KEGG" id="haby:HLVA_08300"/>
<keyword evidence="7" id="KW-1185">Reference proteome</keyword>
<dbReference type="CDD" id="cd18793">
    <property type="entry name" value="SF2_C_SNF"/>
    <property type="match status" value="1"/>
</dbReference>
<dbReference type="RefSeq" id="WP_307905193.1">
    <property type="nucleotide sequence ID" value="NZ_AP027059.1"/>
</dbReference>
<dbReference type="SMART" id="SM00487">
    <property type="entry name" value="DEXDc"/>
    <property type="match status" value="1"/>
</dbReference>
<evidence type="ECO:0000259" key="3">
    <source>
        <dbReference type="PROSITE" id="PS50966"/>
    </source>
</evidence>
<dbReference type="Proteomes" id="UP001321582">
    <property type="component" value="Chromosome"/>
</dbReference>
<reference evidence="6 7" key="1">
    <citation type="submission" date="2022-11" db="EMBL/GenBank/DDBJ databases">
        <title>Haliovirga abyssi gen. nov., sp. nov., a mesophilic fermentative bacterium isolated from the Iheya North hydrothermal field and the proposal of Haliovirgaceae fam. nov.</title>
        <authorList>
            <person name="Miyazaki U."/>
            <person name="Tame A."/>
            <person name="Miyazaki J."/>
            <person name="Takai K."/>
            <person name="Sawayama S."/>
            <person name="Kitajima M."/>
            <person name="Okamoto A."/>
            <person name="Nakagawa S."/>
        </authorList>
    </citation>
    <scope>NUCLEOTIDE SEQUENCE [LARGE SCALE GENOMIC DNA]</scope>
    <source>
        <strain evidence="6 7">IC12</strain>
    </source>
</reference>
<dbReference type="AlphaFoldDB" id="A0AAU9D2Q2"/>
<name>A0AAU9D2Q2_9FUSO</name>
<protein>
    <recommendedName>
        <fullName evidence="8">ATP-dependent helicase</fullName>
    </recommendedName>
</protein>
<dbReference type="EMBL" id="AP027059">
    <property type="protein sequence ID" value="BDU50261.1"/>
    <property type="molecule type" value="Genomic_DNA"/>
</dbReference>
<dbReference type="Pfam" id="PF00176">
    <property type="entry name" value="SNF2-rel_dom"/>
    <property type="match status" value="1"/>
</dbReference>
<dbReference type="GO" id="GO:0005524">
    <property type="term" value="F:ATP binding"/>
    <property type="evidence" value="ECO:0007669"/>
    <property type="project" value="InterPro"/>
</dbReference>
<evidence type="ECO:0000256" key="1">
    <source>
        <dbReference type="ARBA" id="ARBA00022801"/>
    </source>
</evidence>
<dbReference type="Gene3D" id="3.40.50.10810">
    <property type="entry name" value="Tandem AAA-ATPase domain"/>
    <property type="match status" value="1"/>
</dbReference>
<keyword evidence="1" id="KW-0378">Hydrolase</keyword>
<feature type="domain" description="Helicase ATP-binding" evidence="4">
    <location>
        <begin position="475"/>
        <end position="635"/>
    </location>
</feature>
<dbReference type="Gene3D" id="3.40.50.300">
    <property type="entry name" value="P-loop containing nucleotide triphosphate hydrolases"/>
    <property type="match status" value="1"/>
</dbReference>
<dbReference type="SUPFAM" id="SSF52540">
    <property type="entry name" value="P-loop containing nucleoside triphosphate hydrolases"/>
    <property type="match status" value="2"/>
</dbReference>
<dbReference type="InterPro" id="IPR000330">
    <property type="entry name" value="SNF2_N"/>
</dbReference>
<keyword evidence="2" id="KW-0862">Zinc</keyword>
<dbReference type="InterPro" id="IPR027417">
    <property type="entry name" value="P-loop_NTPase"/>
</dbReference>
<sequence length="911" mass="108541">MLIKELLEAITEDYNLEKGAELYKKNKIIYYEAKKELSNVYSVEARINDYGEIKNVSLFLNFEKEYLSNFNCSCYSHFICSHIVATVLKFSDETKEIKNKKIKNKFLKYRYNIKGNKVEVDYEIEIKNWIKGYGELKSNIEKYLENMSYNERAILYEIKKNRNYKITYKIAEILKKLNIELKLELEKYLIYKEEDKIEIKKIYDKVRNKNIVKVEDKDIIKFKGKEITPKIIFEDLMKIYIKGNVKFSEELKKYVLYEEEVKYILNFKMHKKRVLLYPEIIIDNKKYKNEEILKIDATYHRISEYEYRRINIDEYKEYIGFLKNKNLKFTGKLFICENRFFKENYNKINKNWVVNGINKIKLEKEVKLNFNDKNTSLKIKYKIKNRDLENEELLNIKKYNFDVQNDKIYYVQPNGENIENYEFSGTKEELLCNVEKLKDKFKLDTGKIFFKDIKLNNRLKSLLRDYQKDGVKWLKFLDEFKFSGILADDMGLGKTIQSIAMIDELSNNEMILIVAPKSLIYNWKEEIEKFLPSINDKVVIYDGGIGKRKKIFEEIKKSSVILTSYSILRKDFEKFEEFEFRYMILDEAQHIKNRNTVIYKAISKIKSHTKLALTGTPIENSIKELWTIFEFLMPGYLGRYEQYNTKEGMEYLKYKLAPFILRREKVDVLKELPEKIEQIVKVEFSDKQRDYYEHILENMRNKVYDSIEEKGFSKSYFTILSAITYLREICNHPKLIEGGKDIPSGKFELLKELIDEAIEGNHKILIFSQFVKMLEIVKSHLEHKKIKFEILTGQTKERGETVKRFNTDETIKIFLISLKAGGVGLNLTSADTVIHIDPWWNPMTENQATDRVYRIGQTRNVNVYKLIVKKSIEEKILKIQNRKKELFDTIISGNKEATGRLTIEDLKDILE</sequence>
<evidence type="ECO:0000259" key="4">
    <source>
        <dbReference type="PROSITE" id="PS51192"/>
    </source>
</evidence>
<organism evidence="6 7">
    <name type="scientific">Haliovirga abyssi</name>
    <dbReference type="NCBI Taxonomy" id="2996794"/>
    <lineage>
        <taxon>Bacteria</taxon>
        <taxon>Fusobacteriati</taxon>
        <taxon>Fusobacteriota</taxon>
        <taxon>Fusobacteriia</taxon>
        <taxon>Fusobacteriales</taxon>
        <taxon>Haliovirgaceae</taxon>
        <taxon>Haliovirga</taxon>
    </lineage>
</organism>
<dbReference type="PANTHER" id="PTHR10799">
    <property type="entry name" value="SNF2/RAD54 HELICASE FAMILY"/>
    <property type="match status" value="1"/>
</dbReference>
<accession>A0AAU9D2Q2</accession>
<dbReference type="InterPro" id="IPR001650">
    <property type="entry name" value="Helicase_C-like"/>
</dbReference>
<evidence type="ECO:0000259" key="5">
    <source>
        <dbReference type="PROSITE" id="PS51194"/>
    </source>
</evidence>
<dbReference type="PROSITE" id="PS51194">
    <property type="entry name" value="HELICASE_CTER"/>
    <property type="match status" value="1"/>
</dbReference>
<dbReference type="SMART" id="SM00490">
    <property type="entry name" value="HELICc"/>
    <property type="match status" value="1"/>
</dbReference>
<dbReference type="InterPro" id="IPR038718">
    <property type="entry name" value="SNF2-like_sf"/>
</dbReference>
<dbReference type="InterPro" id="IPR007527">
    <property type="entry name" value="Znf_SWIM"/>
</dbReference>
<proteinExistence type="predicted"/>
<evidence type="ECO:0000313" key="7">
    <source>
        <dbReference type="Proteomes" id="UP001321582"/>
    </source>
</evidence>
<dbReference type="InterPro" id="IPR014001">
    <property type="entry name" value="Helicase_ATP-bd"/>
</dbReference>
<dbReference type="InterPro" id="IPR049730">
    <property type="entry name" value="SNF2/RAD54-like_C"/>
</dbReference>
<dbReference type="Pfam" id="PF00271">
    <property type="entry name" value="Helicase_C"/>
    <property type="match status" value="1"/>
</dbReference>